<sequence length="204" mass="21942">MASLVEAIDTMVSNGGVRMWNGTHGGGRRHQSILCADDFLGCVTSWAAAAVVISILDEWAAVSASQFGITDDASKTTYAAVTFDGSGMPSEAPAPPWFLAAAFIGGRPIPRLAYDAVYTHVGDRRKLSGDQRPTQSKQVGLCMAWLKHVEQMVRCSPPADEDRAPTFNFILEHDPPKGDPFDRASVIYSSLTLYALAHSSQPIS</sequence>
<keyword evidence="2" id="KW-1185">Reference proteome</keyword>
<dbReference type="Proteomes" id="UP000037460">
    <property type="component" value="Unassembled WGS sequence"/>
</dbReference>
<reference evidence="2" key="1">
    <citation type="journal article" date="2015" name="PLoS Genet.">
        <title>Genome Sequence and Transcriptome Analyses of Chrysochromulina tobin: Metabolic Tools for Enhanced Algal Fitness in the Prominent Order Prymnesiales (Haptophyceae).</title>
        <authorList>
            <person name="Hovde B.T."/>
            <person name="Deodato C.R."/>
            <person name="Hunsperger H.M."/>
            <person name="Ryken S.A."/>
            <person name="Yost W."/>
            <person name="Jha R.K."/>
            <person name="Patterson J."/>
            <person name="Monnat R.J. Jr."/>
            <person name="Barlow S.B."/>
            <person name="Starkenburg S.R."/>
            <person name="Cattolico R.A."/>
        </authorList>
    </citation>
    <scope>NUCLEOTIDE SEQUENCE</scope>
    <source>
        <strain evidence="2">CCMP291</strain>
    </source>
</reference>
<comment type="caution">
    <text evidence="1">The sequence shown here is derived from an EMBL/GenBank/DDBJ whole genome shotgun (WGS) entry which is preliminary data.</text>
</comment>
<evidence type="ECO:0000313" key="2">
    <source>
        <dbReference type="Proteomes" id="UP000037460"/>
    </source>
</evidence>
<protein>
    <submittedName>
        <fullName evidence="1">Uncharacterized protein</fullName>
    </submittedName>
</protein>
<gene>
    <name evidence="1" type="ORF">Ctob_015918</name>
</gene>
<dbReference type="EMBL" id="JWZX01000991">
    <property type="protein sequence ID" value="KOO35076.1"/>
    <property type="molecule type" value="Genomic_DNA"/>
</dbReference>
<dbReference type="AlphaFoldDB" id="A0A0M0K892"/>
<accession>A0A0M0K892</accession>
<name>A0A0M0K892_9EUKA</name>
<feature type="non-terminal residue" evidence="1">
    <location>
        <position position="204"/>
    </location>
</feature>
<evidence type="ECO:0000313" key="1">
    <source>
        <dbReference type="EMBL" id="KOO35076.1"/>
    </source>
</evidence>
<proteinExistence type="predicted"/>
<organism evidence="1 2">
    <name type="scientific">Chrysochromulina tobinii</name>
    <dbReference type="NCBI Taxonomy" id="1460289"/>
    <lineage>
        <taxon>Eukaryota</taxon>
        <taxon>Haptista</taxon>
        <taxon>Haptophyta</taxon>
        <taxon>Prymnesiophyceae</taxon>
        <taxon>Prymnesiales</taxon>
        <taxon>Chrysochromulinaceae</taxon>
        <taxon>Chrysochromulina</taxon>
    </lineage>
</organism>